<gene>
    <name evidence="2" type="ORF">Slati_3826500</name>
</gene>
<name>A0AAW2TK39_9LAMI</name>
<dbReference type="EMBL" id="JACGWN010000014">
    <property type="protein sequence ID" value="KAL0405126.1"/>
    <property type="molecule type" value="Genomic_DNA"/>
</dbReference>
<proteinExistence type="predicted"/>
<reference evidence="2" key="1">
    <citation type="submission" date="2020-06" db="EMBL/GenBank/DDBJ databases">
        <authorList>
            <person name="Li T."/>
            <person name="Hu X."/>
            <person name="Zhang T."/>
            <person name="Song X."/>
            <person name="Zhang H."/>
            <person name="Dai N."/>
            <person name="Sheng W."/>
            <person name="Hou X."/>
            <person name="Wei L."/>
        </authorList>
    </citation>
    <scope>NUCLEOTIDE SEQUENCE</scope>
    <source>
        <strain evidence="2">KEN1</strain>
        <tissue evidence="2">Leaf</tissue>
    </source>
</reference>
<reference evidence="2" key="2">
    <citation type="journal article" date="2024" name="Plant">
        <title>Genomic evolution and insights into agronomic trait innovations of Sesamum species.</title>
        <authorList>
            <person name="Miao H."/>
            <person name="Wang L."/>
            <person name="Qu L."/>
            <person name="Liu H."/>
            <person name="Sun Y."/>
            <person name="Le M."/>
            <person name="Wang Q."/>
            <person name="Wei S."/>
            <person name="Zheng Y."/>
            <person name="Lin W."/>
            <person name="Duan Y."/>
            <person name="Cao H."/>
            <person name="Xiong S."/>
            <person name="Wang X."/>
            <person name="Wei L."/>
            <person name="Li C."/>
            <person name="Ma Q."/>
            <person name="Ju M."/>
            <person name="Zhao R."/>
            <person name="Li G."/>
            <person name="Mu C."/>
            <person name="Tian Q."/>
            <person name="Mei H."/>
            <person name="Zhang T."/>
            <person name="Gao T."/>
            <person name="Zhang H."/>
        </authorList>
    </citation>
    <scope>NUCLEOTIDE SEQUENCE</scope>
    <source>
        <strain evidence="2">KEN1</strain>
    </source>
</reference>
<evidence type="ECO:0000313" key="2">
    <source>
        <dbReference type="EMBL" id="KAL0405126.1"/>
    </source>
</evidence>
<organism evidence="2">
    <name type="scientific">Sesamum latifolium</name>
    <dbReference type="NCBI Taxonomy" id="2727402"/>
    <lineage>
        <taxon>Eukaryota</taxon>
        <taxon>Viridiplantae</taxon>
        <taxon>Streptophyta</taxon>
        <taxon>Embryophyta</taxon>
        <taxon>Tracheophyta</taxon>
        <taxon>Spermatophyta</taxon>
        <taxon>Magnoliopsida</taxon>
        <taxon>eudicotyledons</taxon>
        <taxon>Gunneridae</taxon>
        <taxon>Pentapetalae</taxon>
        <taxon>asterids</taxon>
        <taxon>lamiids</taxon>
        <taxon>Lamiales</taxon>
        <taxon>Pedaliaceae</taxon>
        <taxon>Sesamum</taxon>
    </lineage>
</organism>
<comment type="caution">
    <text evidence="2">The sequence shown here is derived from an EMBL/GenBank/DDBJ whole genome shotgun (WGS) entry which is preliminary data.</text>
</comment>
<protein>
    <submittedName>
        <fullName evidence="2">Uncharacterized protein</fullName>
    </submittedName>
</protein>
<feature type="region of interest" description="Disordered" evidence="1">
    <location>
        <begin position="1"/>
        <end position="92"/>
    </location>
</feature>
<feature type="compositionally biased region" description="Basic residues" evidence="1">
    <location>
        <begin position="82"/>
        <end position="92"/>
    </location>
</feature>
<sequence>MEIPGDQDTSEVTSRRTDLGPPAPRSGLRRSLRQPAVAAHRLLDEENIEVEEERERESDVPRGDDDMILGLGESEEKGPPQGRRRGRGPLLL</sequence>
<dbReference type="AlphaFoldDB" id="A0AAW2TK39"/>
<feature type="compositionally biased region" description="Basic and acidic residues" evidence="1">
    <location>
        <begin position="53"/>
        <end position="65"/>
    </location>
</feature>
<accession>A0AAW2TK39</accession>
<evidence type="ECO:0000256" key="1">
    <source>
        <dbReference type="SAM" id="MobiDB-lite"/>
    </source>
</evidence>